<keyword evidence="7 10" id="KW-1133">Transmembrane helix</keyword>
<organism evidence="12 13">
    <name type="scientific">Pseudomarimonas salicorniae</name>
    <dbReference type="NCBI Taxonomy" id="2933270"/>
    <lineage>
        <taxon>Bacteria</taxon>
        <taxon>Pseudomonadati</taxon>
        <taxon>Pseudomonadota</taxon>
        <taxon>Gammaproteobacteria</taxon>
        <taxon>Lysobacterales</taxon>
        <taxon>Lysobacteraceae</taxon>
        <taxon>Pseudomarimonas</taxon>
    </lineage>
</organism>
<dbReference type="Gene3D" id="2.30.42.10">
    <property type="match status" value="1"/>
</dbReference>
<dbReference type="Pfam" id="PF11356">
    <property type="entry name" value="T2SSC"/>
    <property type="match status" value="1"/>
</dbReference>
<gene>
    <name evidence="12" type="ORF">M0G41_07030</name>
</gene>
<dbReference type="InterPro" id="IPR036034">
    <property type="entry name" value="PDZ_sf"/>
</dbReference>
<proteinExistence type="predicted"/>
<dbReference type="Proteomes" id="UP001431449">
    <property type="component" value="Unassembled WGS sequence"/>
</dbReference>
<evidence type="ECO:0000256" key="10">
    <source>
        <dbReference type="SAM" id="Phobius"/>
    </source>
</evidence>
<accession>A0ABT0GFW2</accession>
<evidence type="ECO:0000256" key="9">
    <source>
        <dbReference type="SAM" id="MobiDB-lite"/>
    </source>
</evidence>
<keyword evidence="8 10" id="KW-0472">Membrane</keyword>
<dbReference type="RefSeq" id="WP_248206949.1">
    <property type="nucleotide sequence ID" value="NZ_JALNMH010000005.1"/>
</dbReference>
<protein>
    <recommendedName>
        <fullName evidence="11">Type II secretion system protein GspC N-terminal domain-containing protein</fullName>
    </recommendedName>
</protein>
<keyword evidence="2" id="KW-0813">Transport</keyword>
<keyword evidence="6" id="KW-0653">Protein transport</keyword>
<dbReference type="Gene3D" id="2.30.30.830">
    <property type="match status" value="1"/>
</dbReference>
<keyword evidence="13" id="KW-1185">Reference proteome</keyword>
<feature type="transmembrane region" description="Helical" evidence="10">
    <location>
        <begin position="20"/>
        <end position="41"/>
    </location>
</feature>
<evidence type="ECO:0000256" key="5">
    <source>
        <dbReference type="ARBA" id="ARBA00022692"/>
    </source>
</evidence>
<dbReference type="SUPFAM" id="SSF50156">
    <property type="entry name" value="PDZ domain-like"/>
    <property type="match status" value="1"/>
</dbReference>
<keyword evidence="3" id="KW-1003">Cell membrane</keyword>
<evidence type="ECO:0000256" key="3">
    <source>
        <dbReference type="ARBA" id="ARBA00022475"/>
    </source>
</evidence>
<name>A0ABT0GFW2_9GAMM</name>
<comment type="caution">
    <text evidence="12">The sequence shown here is derived from an EMBL/GenBank/DDBJ whole genome shotgun (WGS) entry which is preliminary data.</text>
</comment>
<evidence type="ECO:0000259" key="11">
    <source>
        <dbReference type="Pfam" id="PF11356"/>
    </source>
</evidence>
<feature type="domain" description="Type II secretion system protein GspC N-terminal" evidence="11">
    <location>
        <begin position="68"/>
        <end position="159"/>
    </location>
</feature>
<keyword evidence="4" id="KW-0997">Cell inner membrane</keyword>
<evidence type="ECO:0000313" key="13">
    <source>
        <dbReference type="Proteomes" id="UP001431449"/>
    </source>
</evidence>
<evidence type="ECO:0000313" key="12">
    <source>
        <dbReference type="EMBL" id="MCK7593419.1"/>
    </source>
</evidence>
<evidence type="ECO:0000256" key="2">
    <source>
        <dbReference type="ARBA" id="ARBA00022448"/>
    </source>
</evidence>
<keyword evidence="5 10" id="KW-0812">Transmembrane</keyword>
<evidence type="ECO:0000256" key="6">
    <source>
        <dbReference type="ARBA" id="ARBA00022927"/>
    </source>
</evidence>
<evidence type="ECO:0000256" key="4">
    <source>
        <dbReference type="ARBA" id="ARBA00022519"/>
    </source>
</evidence>
<dbReference type="InterPro" id="IPR024961">
    <property type="entry name" value="T2SS_GspC_N"/>
</dbReference>
<reference evidence="12" key="1">
    <citation type="submission" date="2022-04" db="EMBL/GenBank/DDBJ databases">
        <title>Lysobacter sp. CAU 1642 isolated from sea sand.</title>
        <authorList>
            <person name="Kim W."/>
        </authorList>
    </citation>
    <scope>NUCLEOTIDE SEQUENCE</scope>
    <source>
        <strain evidence="12">CAU 1642</strain>
    </source>
</reference>
<feature type="region of interest" description="Disordered" evidence="9">
    <location>
        <begin position="159"/>
        <end position="203"/>
    </location>
</feature>
<feature type="compositionally biased region" description="Low complexity" evidence="9">
    <location>
        <begin position="185"/>
        <end position="200"/>
    </location>
</feature>
<evidence type="ECO:0000256" key="1">
    <source>
        <dbReference type="ARBA" id="ARBA00004533"/>
    </source>
</evidence>
<sequence length="313" mass="32264">MHATELPRLLHAESPWWPRALIALALGVLLWCAARLLVLLVGGPTLPEPVLPADPDLAPRGVRGPDVPLSQWHLFGNPGSLSSLAQRTQQAPETALQLVLRGTLNLDSSDGGIAIIADASGAEAAYRVGDSLPGDATLTAIYAGRVLLSRGGVDEGLSLLPPGAAQDASTAPGGVAAAPRPPVPASGGPRAPGAMPGSPGNPFVNPVISTGMPSLESLRAATGTDVAELARQVNVQPVIENGRFAGVRLTVGRDSDILSRTGLRSTDLITAVNGIPLDGPQRQPELMRMLQSASQLSLTIRRDGQVQTLTVGL</sequence>
<evidence type="ECO:0000256" key="7">
    <source>
        <dbReference type="ARBA" id="ARBA00022989"/>
    </source>
</evidence>
<evidence type="ECO:0000256" key="8">
    <source>
        <dbReference type="ARBA" id="ARBA00023136"/>
    </source>
</evidence>
<comment type="subcellular location">
    <subcellularLocation>
        <location evidence="1">Cell inner membrane</location>
    </subcellularLocation>
</comment>
<dbReference type="EMBL" id="JALNMH010000005">
    <property type="protein sequence ID" value="MCK7593419.1"/>
    <property type="molecule type" value="Genomic_DNA"/>
</dbReference>